<keyword evidence="2 4" id="KW-0807">Transducer</keyword>
<dbReference type="Gene3D" id="1.10.287.950">
    <property type="entry name" value="Methyl-accepting chemotaxis protein"/>
    <property type="match status" value="1"/>
</dbReference>
<dbReference type="SUPFAM" id="SSF58104">
    <property type="entry name" value="Methyl-accepting chemotaxis protein (MCP) signaling domain"/>
    <property type="match status" value="1"/>
</dbReference>
<evidence type="ECO:0000313" key="9">
    <source>
        <dbReference type="EMBL" id="RVU31956.1"/>
    </source>
</evidence>
<dbReference type="CDD" id="cd11386">
    <property type="entry name" value="MCP_signal"/>
    <property type="match status" value="1"/>
</dbReference>
<evidence type="ECO:0000256" key="4">
    <source>
        <dbReference type="PROSITE-ProRule" id="PRU00284"/>
    </source>
</evidence>
<accession>A0A437QBR1</accession>
<dbReference type="Pfam" id="PF12729">
    <property type="entry name" value="4HB_MCP_1"/>
    <property type="match status" value="1"/>
</dbReference>
<dbReference type="EMBL" id="SACS01000034">
    <property type="protein sequence ID" value="RVU31956.1"/>
    <property type="molecule type" value="Genomic_DNA"/>
</dbReference>
<evidence type="ECO:0000259" key="7">
    <source>
        <dbReference type="PROSITE" id="PS50111"/>
    </source>
</evidence>
<keyword evidence="6" id="KW-0472">Membrane</keyword>
<dbReference type="InterPro" id="IPR024478">
    <property type="entry name" value="HlyB_4HB_MCP"/>
</dbReference>
<dbReference type="Pfam" id="PF00672">
    <property type="entry name" value="HAMP"/>
    <property type="match status" value="1"/>
</dbReference>
<evidence type="ECO:0000313" key="10">
    <source>
        <dbReference type="Proteomes" id="UP000283077"/>
    </source>
</evidence>
<dbReference type="GO" id="GO:0007165">
    <property type="term" value="P:signal transduction"/>
    <property type="evidence" value="ECO:0007669"/>
    <property type="project" value="UniProtKB-KW"/>
</dbReference>
<evidence type="ECO:0000256" key="3">
    <source>
        <dbReference type="ARBA" id="ARBA00029447"/>
    </source>
</evidence>
<keyword evidence="10" id="KW-1185">Reference proteome</keyword>
<dbReference type="RefSeq" id="WP_127701126.1">
    <property type="nucleotide sequence ID" value="NZ_SACS01000034.1"/>
</dbReference>
<reference evidence="9 10" key="1">
    <citation type="submission" date="2019-01" db="EMBL/GenBank/DDBJ databases">
        <authorList>
            <person name="Chen W.-M."/>
        </authorList>
    </citation>
    <scope>NUCLEOTIDE SEQUENCE [LARGE SCALE GENOMIC DNA]</scope>
    <source>
        <strain evidence="9 10">KYPC3</strain>
    </source>
</reference>
<keyword evidence="6" id="KW-0812">Transmembrane</keyword>
<evidence type="ECO:0000256" key="1">
    <source>
        <dbReference type="ARBA" id="ARBA00004370"/>
    </source>
</evidence>
<name>A0A437QBR1_9GAMM</name>
<organism evidence="9 10">
    <name type="scientific">Rheinheimera riviphila</name>
    <dbReference type="NCBI Taxonomy" id="1834037"/>
    <lineage>
        <taxon>Bacteria</taxon>
        <taxon>Pseudomonadati</taxon>
        <taxon>Pseudomonadota</taxon>
        <taxon>Gammaproteobacteria</taxon>
        <taxon>Chromatiales</taxon>
        <taxon>Chromatiaceae</taxon>
        <taxon>Rheinheimera</taxon>
    </lineage>
</organism>
<dbReference type="GO" id="GO:0016020">
    <property type="term" value="C:membrane"/>
    <property type="evidence" value="ECO:0007669"/>
    <property type="project" value="UniProtKB-SubCell"/>
</dbReference>
<gene>
    <name evidence="9" type="ORF">EOE67_19495</name>
</gene>
<dbReference type="PANTHER" id="PTHR32089:SF120">
    <property type="entry name" value="METHYL-ACCEPTING CHEMOTAXIS PROTEIN TLPQ"/>
    <property type="match status" value="1"/>
</dbReference>
<evidence type="ECO:0000259" key="8">
    <source>
        <dbReference type="PROSITE" id="PS50885"/>
    </source>
</evidence>
<feature type="region of interest" description="Disordered" evidence="5">
    <location>
        <begin position="318"/>
        <end position="339"/>
    </location>
</feature>
<dbReference type="SMART" id="SM00283">
    <property type="entry name" value="MA"/>
    <property type="match status" value="1"/>
</dbReference>
<dbReference type="Proteomes" id="UP000283077">
    <property type="component" value="Unassembled WGS sequence"/>
</dbReference>
<dbReference type="InterPro" id="IPR004090">
    <property type="entry name" value="Chemotax_Me-accpt_rcpt"/>
</dbReference>
<dbReference type="CDD" id="cd06225">
    <property type="entry name" value="HAMP"/>
    <property type="match status" value="1"/>
</dbReference>
<sequence length="540" mass="58256">MLRSLKIGKRLTIGFSLLVLISIVVGASSFYRLLEIKSNLSNLAERRLPAALLVGKMNSEFLLIRLQLANLLIAKADADKAPLHEALNQAVRQYNDTSAQAAEFHKTAAGRSTFEQVLTAKIKFDALYAELMVLINNNKIDEALQFRQQKFTEAAREVTKSLVELADYQRATGIKQAQEGEQSIFLAEMTALLAVIFAVLFGATLAVLITRSLVRPIETAVVASQAIAAGDLSFHFADDAPDEAGVLIRAMVTMQKQLQSTLDDINKSASQLTVTSEELSVVTESSAHTMQQQSAELDMAATAVTELTTAIEEVARSAAATSDNSTQADKTSQQGHQKVNSTIQSIQTLENEIQLSRADIIQLSDHVNEIGKVLDVIRAIADQTNLLALNAAIEAARAGESGRGFAVVADEVRALAHRTQQSTKMIEQTIKTVQAGTQKTVVTMEQSSERATQTLKLAMEAGAALKLITESIGQISDQNMTIASAAEEQATVAREVDKNLINIKDLSAQTAAGADETKASSIELAKLAEHLSDLVKQFKV</sequence>
<dbReference type="PROSITE" id="PS50885">
    <property type="entry name" value="HAMP"/>
    <property type="match status" value="1"/>
</dbReference>
<evidence type="ECO:0000256" key="6">
    <source>
        <dbReference type="SAM" id="Phobius"/>
    </source>
</evidence>
<evidence type="ECO:0000256" key="5">
    <source>
        <dbReference type="SAM" id="MobiDB-lite"/>
    </source>
</evidence>
<evidence type="ECO:0000256" key="2">
    <source>
        <dbReference type="ARBA" id="ARBA00023224"/>
    </source>
</evidence>
<dbReference type="PRINTS" id="PR00260">
    <property type="entry name" value="CHEMTRNSDUCR"/>
</dbReference>
<comment type="similarity">
    <text evidence="3">Belongs to the methyl-accepting chemotaxis (MCP) protein family.</text>
</comment>
<dbReference type="PROSITE" id="PS50111">
    <property type="entry name" value="CHEMOTAXIS_TRANSDUC_2"/>
    <property type="match status" value="1"/>
</dbReference>
<dbReference type="Pfam" id="PF00015">
    <property type="entry name" value="MCPsignal"/>
    <property type="match status" value="1"/>
</dbReference>
<protein>
    <submittedName>
        <fullName evidence="9">Methyl-accepting chemotaxis protein</fullName>
    </submittedName>
</protein>
<dbReference type="SMART" id="SM00304">
    <property type="entry name" value="HAMP"/>
    <property type="match status" value="1"/>
</dbReference>
<dbReference type="FunFam" id="1.10.287.950:FF:000001">
    <property type="entry name" value="Methyl-accepting chemotaxis sensory transducer"/>
    <property type="match status" value="1"/>
</dbReference>
<feature type="compositionally biased region" description="Polar residues" evidence="5">
    <location>
        <begin position="319"/>
        <end position="339"/>
    </location>
</feature>
<dbReference type="PANTHER" id="PTHR32089">
    <property type="entry name" value="METHYL-ACCEPTING CHEMOTAXIS PROTEIN MCPB"/>
    <property type="match status" value="1"/>
</dbReference>
<keyword evidence="6" id="KW-1133">Transmembrane helix</keyword>
<proteinExistence type="inferred from homology"/>
<dbReference type="AlphaFoldDB" id="A0A437QBR1"/>
<dbReference type="GO" id="GO:0004888">
    <property type="term" value="F:transmembrane signaling receptor activity"/>
    <property type="evidence" value="ECO:0007669"/>
    <property type="project" value="InterPro"/>
</dbReference>
<dbReference type="GO" id="GO:0006935">
    <property type="term" value="P:chemotaxis"/>
    <property type="evidence" value="ECO:0007669"/>
    <property type="project" value="InterPro"/>
</dbReference>
<dbReference type="OrthoDB" id="9781845at2"/>
<dbReference type="InterPro" id="IPR003660">
    <property type="entry name" value="HAMP_dom"/>
</dbReference>
<comment type="subcellular location">
    <subcellularLocation>
        <location evidence="1">Membrane</location>
    </subcellularLocation>
</comment>
<comment type="caution">
    <text evidence="9">The sequence shown here is derived from an EMBL/GenBank/DDBJ whole genome shotgun (WGS) entry which is preliminary data.</text>
</comment>
<feature type="domain" description="HAMP" evidence="8">
    <location>
        <begin position="211"/>
        <end position="263"/>
    </location>
</feature>
<dbReference type="InterPro" id="IPR004089">
    <property type="entry name" value="MCPsignal_dom"/>
</dbReference>
<feature type="transmembrane region" description="Helical" evidence="6">
    <location>
        <begin position="184"/>
        <end position="209"/>
    </location>
</feature>
<feature type="domain" description="Methyl-accepting transducer" evidence="7">
    <location>
        <begin position="268"/>
        <end position="504"/>
    </location>
</feature>